<sequence>MTQHIVLATGNQGKVNELSDLLAPLGLNVSPQSQWQVDDVEETGSTFVENAIIKARHAARITGLPCIADDSGLVVDALGGAPGIYSARYAGLPSNDSNNIDKLLQALQGIESGKRSAKFVCVLVYLRHADDPLPIICQGQWHGEILSARQGDGGFGYDPVFWVPGHNKTAAQLEKPVKNQLSHRGQALQQLVSLLQAESV</sequence>
<proteinExistence type="inferred from homology"/>
<evidence type="ECO:0000256" key="3">
    <source>
        <dbReference type="ARBA" id="ARBA00022741"/>
    </source>
</evidence>
<keyword evidence="5 7" id="KW-0460">Magnesium</keyword>
<comment type="catalytic activity">
    <reaction evidence="7">
        <text>ITP + H2O = IMP + diphosphate + H(+)</text>
        <dbReference type="Rhea" id="RHEA:29399"/>
        <dbReference type="ChEBI" id="CHEBI:15377"/>
        <dbReference type="ChEBI" id="CHEBI:15378"/>
        <dbReference type="ChEBI" id="CHEBI:33019"/>
        <dbReference type="ChEBI" id="CHEBI:58053"/>
        <dbReference type="ChEBI" id="CHEBI:61402"/>
        <dbReference type="EC" id="3.6.1.66"/>
    </reaction>
</comment>
<evidence type="ECO:0000256" key="2">
    <source>
        <dbReference type="ARBA" id="ARBA00022723"/>
    </source>
</evidence>
<dbReference type="GO" id="GO:0036220">
    <property type="term" value="F:ITP diphosphatase activity"/>
    <property type="evidence" value="ECO:0007669"/>
    <property type="project" value="UniProtKB-EC"/>
</dbReference>
<feature type="binding site" evidence="7">
    <location>
        <position position="178"/>
    </location>
    <ligand>
        <name>substrate</name>
    </ligand>
</feature>
<protein>
    <recommendedName>
        <fullName evidence="7">dITP/XTP pyrophosphatase</fullName>
        <ecNumber evidence="7">3.6.1.66</ecNumber>
    </recommendedName>
    <alternativeName>
        <fullName evidence="7">Non-canonical purine NTP pyrophosphatase</fullName>
    </alternativeName>
    <alternativeName>
        <fullName evidence="7">Non-standard purine NTP pyrophosphatase</fullName>
    </alternativeName>
    <alternativeName>
        <fullName evidence="7">Nucleoside-triphosphate diphosphatase</fullName>
    </alternativeName>
    <alternativeName>
        <fullName evidence="7">Nucleoside-triphosphate pyrophosphatase</fullName>
        <shortName evidence="7">NTPase</shortName>
    </alternativeName>
</protein>
<feature type="binding site" evidence="7">
    <location>
        <begin position="155"/>
        <end position="158"/>
    </location>
    <ligand>
        <name>substrate</name>
    </ligand>
</feature>
<dbReference type="HAMAP" id="MF_01405">
    <property type="entry name" value="Non_canon_purine_NTPase"/>
    <property type="match status" value="1"/>
</dbReference>
<feature type="binding site" evidence="7">
    <location>
        <begin position="183"/>
        <end position="184"/>
    </location>
    <ligand>
        <name>substrate</name>
    </ligand>
</feature>
<dbReference type="RefSeq" id="WP_131257230.1">
    <property type="nucleotide sequence ID" value="NZ_JBHSUS010000001.1"/>
</dbReference>
<organism evidence="9 10">
    <name type="scientific">Pseudobowmanella zhangzhouensis</name>
    <dbReference type="NCBI Taxonomy" id="1537679"/>
    <lineage>
        <taxon>Bacteria</taxon>
        <taxon>Pseudomonadati</taxon>
        <taxon>Pseudomonadota</taxon>
        <taxon>Gammaproteobacteria</taxon>
        <taxon>Alteromonadales</taxon>
        <taxon>Alteromonadaceae</taxon>
    </lineage>
</organism>
<accession>A0ABW1XHC0</accession>
<dbReference type="InterPro" id="IPR029001">
    <property type="entry name" value="ITPase-like_fam"/>
</dbReference>
<keyword evidence="10" id="KW-1185">Reference proteome</keyword>
<dbReference type="EMBL" id="JBHSUS010000001">
    <property type="protein sequence ID" value="MFC6439483.1"/>
    <property type="molecule type" value="Genomic_DNA"/>
</dbReference>
<dbReference type="PANTHER" id="PTHR11067">
    <property type="entry name" value="INOSINE TRIPHOSPHATE PYROPHOSPHATASE/HAM1 PROTEIN"/>
    <property type="match status" value="1"/>
</dbReference>
<comment type="caution">
    <text evidence="9">The sequence shown here is derived from an EMBL/GenBank/DDBJ whole genome shotgun (WGS) entry which is preliminary data.</text>
</comment>
<keyword evidence="6 7" id="KW-0546">Nucleotide metabolism</keyword>
<evidence type="ECO:0000256" key="7">
    <source>
        <dbReference type="HAMAP-Rule" id="MF_01405"/>
    </source>
</evidence>
<dbReference type="InterPro" id="IPR020922">
    <property type="entry name" value="dITP/XTP_pyrophosphatase"/>
</dbReference>
<evidence type="ECO:0000256" key="8">
    <source>
        <dbReference type="RuleBase" id="RU003781"/>
    </source>
</evidence>
<keyword evidence="4 7" id="KW-0378">Hydrolase</keyword>
<keyword evidence="3 7" id="KW-0547">Nucleotide-binding</keyword>
<dbReference type="Proteomes" id="UP001596364">
    <property type="component" value="Unassembled WGS sequence"/>
</dbReference>
<dbReference type="InterPro" id="IPR002637">
    <property type="entry name" value="RdgB/HAM1"/>
</dbReference>
<dbReference type="NCBIfam" id="TIGR00042">
    <property type="entry name" value="RdgB/HAM1 family non-canonical purine NTP pyrophosphatase"/>
    <property type="match status" value="1"/>
</dbReference>
<dbReference type="PANTHER" id="PTHR11067:SF9">
    <property type="entry name" value="INOSINE TRIPHOSPHATE PYROPHOSPHATASE"/>
    <property type="match status" value="1"/>
</dbReference>
<evidence type="ECO:0000256" key="6">
    <source>
        <dbReference type="ARBA" id="ARBA00023080"/>
    </source>
</evidence>
<feature type="active site" description="Proton acceptor" evidence="7">
    <location>
        <position position="70"/>
    </location>
</feature>
<comment type="function">
    <text evidence="7">Pyrophosphatase that catalyzes the hydrolysis of nucleoside triphosphates to their monophosphate derivatives, with a high preference for the non-canonical purine nucleotides XTP (xanthosine triphosphate), dITP (deoxyinosine triphosphate) and ITP. Seems to function as a house-cleaning enzyme that removes non-canonical purine nucleotides from the nucleotide pool, thus preventing their incorporation into DNA/RNA and avoiding chromosomal lesions.</text>
</comment>
<evidence type="ECO:0000256" key="5">
    <source>
        <dbReference type="ARBA" id="ARBA00022842"/>
    </source>
</evidence>
<dbReference type="Gene3D" id="3.90.950.10">
    <property type="match status" value="1"/>
</dbReference>
<keyword evidence="2 7" id="KW-0479">Metal-binding</keyword>
<feature type="binding site" evidence="7">
    <location>
        <position position="41"/>
    </location>
    <ligand>
        <name>Mg(2+)</name>
        <dbReference type="ChEBI" id="CHEBI:18420"/>
    </ligand>
</feature>
<name>A0ABW1XHC0_9ALTE</name>
<comment type="catalytic activity">
    <reaction evidence="7">
        <text>dITP + H2O = dIMP + diphosphate + H(+)</text>
        <dbReference type="Rhea" id="RHEA:28342"/>
        <dbReference type="ChEBI" id="CHEBI:15377"/>
        <dbReference type="ChEBI" id="CHEBI:15378"/>
        <dbReference type="ChEBI" id="CHEBI:33019"/>
        <dbReference type="ChEBI" id="CHEBI:61194"/>
        <dbReference type="ChEBI" id="CHEBI:61382"/>
        <dbReference type="EC" id="3.6.1.66"/>
    </reaction>
</comment>
<evidence type="ECO:0000256" key="4">
    <source>
        <dbReference type="ARBA" id="ARBA00022801"/>
    </source>
</evidence>
<gene>
    <name evidence="9" type="ORF">ACFP85_04885</name>
</gene>
<comment type="subunit">
    <text evidence="7">Homodimer.</text>
</comment>
<feature type="binding site" evidence="7">
    <location>
        <begin position="9"/>
        <end position="14"/>
    </location>
    <ligand>
        <name>substrate</name>
    </ligand>
</feature>
<comment type="similarity">
    <text evidence="1 7 8">Belongs to the HAM1 NTPase family.</text>
</comment>
<comment type="cofactor">
    <cofactor evidence="7">
        <name>Mg(2+)</name>
        <dbReference type="ChEBI" id="CHEBI:18420"/>
    </cofactor>
    <text evidence="7">Binds 1 Mg(2+) ion per subunit.</text>
</comment>
<feature type="binding site" evidence="7">
    <location>
        <position position="70"/>
    </location>
    <ligand>
        <name>Mg(2+)</name>
        <dbReference type="ChEBI" id="CHEBI:18420"/>
    </ligand>
</feature>
<dbReference type="SUPFAM" id="SSF52972">
    <property type="entry name" value="ITPase-like"/>
    <property type="match status" value="1"/>
</dbReference>
<dbReference type="CDD" id="cd00515">
    <property type="entry name" value="HAM1"/>
    <property type="match status" value="1"/>
</dbReference>
<evidence type="ECO:0000256" key="1">
    <source>
        <dbReference type="ARBA" id="ARBA00008023"/>
    </source>
</evidence>
<evidence type="ECO:0000313" key="10">
    <source>
        <dbReference type="Proteomes" id="UP001596364"/>
    </source>
</evidence>
<dbReference type="Pfam" id="PF01725">
    <property type="entry name" value="Ham1p_like"/>
    <property type="match status" value="1"/>
</dbReference>
<comment type="catalytic activity">
    <reaction evidence="7">
        <text>XTP + H2O = XMP + diphosphate + H(+)</text>
        <dbReference type="Rhea" id="RHEA:28610"/>
        <dbReference type="ChEBI" id="CHEBI:15377"/>
        <dbReference type="ChEBI" id="CHEBI:15378"/>
        <dbReference type="ChEBI" id="CHEBI:33019"/>
        <dbReference type="ChEBI" id="CHEBI:57464"/>
        <dbReference type="ChEBI" id="CHEBI:61314"/>
        <dbReference type="EC" id="3.6.1.66"/>
    </reaction>
</comment>
<reference evidence="10" key="1">
    <citation type="journal article" date="2019" name="Int. J. Syst. Evol. Microbiol.">
        <title>The Global Catalogue of Microorganisms (GCM) 10K type strain sequencing project: providing services to taxonomists for standard genome sequencing and annotation.</title>
        <authorList>
            <consortium name="The Broad Institute Genomics Platform"/>
            <consortium name="The Broad Institute Genome Sequencing Center for Infectious Disease"/>
            <person name="Wu L."/>
            <person name="Ma J."/>
        </authorList>
    </citation>
    <scope>NUCLEOTIDE SEQUENCE [LARGE SCALE GENOMIC DNA]</scope>
    <source>
        <strain evidence="10">CGMCC 1.16031</strain>
    </source>
</reference>
<dbReference type="NCBIfam" id="NF011397">
    <property type="entry name" value="PRK14822.1"/>
    <property type="match status" value="1"/>
</dbReference>
<evidence type="ECO:0000313" key="9">
    <source>
        <dbReference type="EMBL" id="MFC6439483.1"/>
    </source>
</evidence>
<dbReference type="EC" id="3.6.1.66" evidence="7"/>
<feature type="binding site" evidence="7">
    <location>
        <position position="71"/>
    </location>
    <ligand>
        <name>substrate</name>
    </ligand>
</feature>